<dbReference type="EMBL" id="JYDV01000023">
    <property type="protein sequence ID" value="KRZ40988.1"/>
    <property type="molecule type" value="Genomic_DNA"/>
</dbReference>
<keyword evidence="3" id="KW-1185">Reference proteome</keyword>
<sequence>MASVSGDGVIFSMMGNTNFHDWLGKVLSLTINGVPLSSSNNPVHKLIRVKHLGLQLHHLLADISIKQQAEYFTSCYKKWRICNNSNLSARVPLTRYEAIAEP</sequence>
<evidence type="ECO:0000313" key="4">
    <source>
        <dbReference type="Proteomes" id="UP000054826"/>
    </source>
</evidence>
<evidence type="ECO:0000313" key="2">
    <source>
        <dbReference type="EMBL" id="KRZ40988.1"/>
    </source>
</evidence>
<gene>
    <name evidence="1" type="ORF">T4B_7822</name>
    <name evidence="2" type="ORF">T4C_10957</name>
</gene>
<dbReference type="EMBL" id="JYDS01000701">
    <property type="protein sequence ID" value="KRZ01015.1"/>
    <property type="molecule type" value="Genomic_DNA"/>
</dbReference>
<reference evidence="3 4" key="1">
    <citation type="submission" date="2015-01" db="EMBL/GenBank/DDBJ databases">
        <title>Evolution of Trichinella species and genotypes.</title>
        <authorList>
            <person name="Korhonen P.K."/>
            <person name="Edoardo P."/>
            <person name="Giuseppe L.R."/>
            <person name="Gasser R.B."/>
        </authorList>
    </citation>
    <scope>NUCLEOTIDE SEQUENCE [LARGE SCALE GENOMIC DNA]</scope>
    <source>
        <strain evidence="2">ISS176</strain>
        <strain evidence="1">ISS588</strain>
    </source>
</reference>
<dbReference type="AlphaFoldDB" id="A0A0V1K1B8"/>
<accession>A0A0V1K1B8</accession>
<organism evidence="2 4">
    <name type="scientific">Trichinella pseudospiralis</name>
    <name type="common">Parasitic roundworm</name>
    <dbReference type="NCBI Taxonomy" id="6337"/>
    <lineage>
        <taxon>Eukaryota</taxon>
        <taxon>Metazoa</taxon>
        <taxon>Ecdysozoa</taxon>
        <taxon>Nematoda</taxon>
        <taxon>Enoplea</taxon>
        <taxon>Dorylaimia</taxon>
        <taxon>Trichinellida</taxon>
        <taxon>Trichinellidae</taxon>
        <taxon>Trichinella</taxon>
    </lineage>
</organism>
<name>A0A0V1K1B8_TRIPS</name>
<dbReference type="Proteomes" id="UP000054805">
    <property type="component" value="Unassembled WGS sequence"/>
</dbReference>
<protein>
    <submittedName>
        <fullName evidence="2">Uncharacterized protein</fullName>
    </submittedName>
</protein>
<evidence type="ECO:0000313" key="1">
    <source>
        <dbReference type="EMBL" id="KRZ01015.1"/>
    </source>
</evidence>
<dbReference type="Proteomes" id="UP000054826">
    <property type="component" value="Unassembled WGS sequence"/>
</dbReference>
<proteinExistence type="predicted"/>
<comment type="caution">
    <text evidence="2">The sequence shown here is derived from an EMBL/GenBank/DDBJ whole genome shotgun (WGS) entry which is preliminary data.</text>
</comment>
<evidence type="ECO:0000313" key="3">
    <source>
        <dbReference type="Proteomes" id="UP000054805"/>
    </source>
</evidence>